<name>A0A4R5KSQ1_9BACL</name>
<dbReference type="EMBL" id="SMRT01000004">
    <property type="protein sequence ID" value="TDF98045.1"/>
    <property type="molecule type" value="Genomic_DNA"/>
</dbReference>
<dbReference type="Gene3D" id="3.40.50.720">
    <property type="entry name" value="NAD(P)-binding Rossmann-like Domain"/>
    <property type="match status" value="2"/>
</dbReference>
<keyword evidence="8" id="KW-1185">Reference proteome</keyword>
<dbReference type="PROSITE" id="PS00670">
    <property type="entry name" value="D_2_HYDROXYACID_DH_2"/>
    <property type="match status" value="1"/>
</dbReference>
<evidence type="ECO:0000313" key="8">
    <source>
        <dbReference type="Proteomes" id="UP000295636"/>
    </source>
</evidence>
<dbReference type="Pfam" id="PF02826">
    <property type="entry name" value="2-Hacid_dh_C"/>
    <property type="match status" value="1"/>
</dbReference>
<dbReference type="SUPFAM" id="SSF51735">
    <property type="entry name" value="NAD(P)-binding Rossmann-fold domains"/>
    <property type="match status" value="1"/>
</dbReference>
<evidence type="ECO:0000259" key="6">
    <source>
        <dbReference type="Pfam" id="PF02826"/>
    </source>
</evidence>
<dbReference type="GO" id="GO:0016616">
    <property type="term" value="F:oxidoreductase activity, acting on the CH-OH group of donors, NAD or NADP as acceptor"/>
    <property type="evidence" value="ECO:0007669"/>
    <property type="project" value="InterPro"/>
</dbReference>
<dbReference type="InterPro" id="IPR029753">
    <property type="entry name" value="D-isomer_DH_CS"/>
</dbReference>
<dbReference type="FunFam" id="3.40.50.720:FF:000203">
    <property type="entry name" value="D-3-phosphoglycerate dehydrogenase (SerA)"/>
    <property type="match status" value="1"/>
</dbReference>
<dbReference type="InterPro" id="IPR036291">
    <property type="entry name" value="NAD(P)-bd_dom_sf"/>
</dbReference>
<dbReference type="GO" id="GO:0051287">
    <property type="term" value="F:NAD binding"/>
    <property type="evidence" value="ECO:0007669"/>
    <property type="project" value="InterPro"/>
</dbReference>
<sequence>MKIVVTELNWPNGIELLQSKGWEVVYDPDLWKNRDRLREELVSADAVIVRNQTMVDAELLGWNHRLKVIGRLGVGLDNIDLQAAAEKNIQVIFGKNANATSVAEYVISGIFAFSRLLIEATESVRSGDWNRKKFSGTEISGKTLGLIGVGEIGHRVAVRAKSLGLKVVGYDPFVAPYDFPVMETGIELVGYEQVIAESDFISLHVPLTPQTRNLMNIDIFRKMKKTSIVINSARGGVVNETDLELALKSGIIAGAVLDVLDQEPPPAGHPLLQRENCIITPHIAGLTEESQIRTAELVSAEVANELEGRISLCRVNVKR</sequence>
<evidence type="ECO:0000256" key="2">
    <source>
        <dbReference type="ARBA" id="ARBA00023002"/>
    </source>
</evidence>
<comment type="similarity">
    <text evidence="1 4">Belongs to the D-isomer specific 2-hydroxyacid dehydrogenase family.</text>
</comment>
<dbReference type="PANTHER" id="PTHR43761">
    <property type="entry name" value="D-ISOMER SPECIFIC 2-HYDROXYACID DEHYDROGENASE FAMILY PROTEIN (AFU_ORTHOLOGUE AFUA_1G13630)"/>
    <property type="match status" value="1"/>
</dbReference>
<comment type="caution">
    <text evidence="7">The sequence shown here is derived from an EMBL/GenBank/DDBJ whole genome shotgun (WGS) entry which is preliminary data.</text>
</comment>
<evidence type="ECO:0000256" key="1">
    <source>
        <dbReference type="ARBA" id="ARBA00005854"/>
    </source>
</evidence>
<accession>A0A4R5KSQ1</accession>
<dbReference type="InterPro" id="IPR006140">
    <property type="entry name" value="D-isomer_DH_NAD-bd"/>
</dbReference>
<keyword evidence="2 4" id="KW-0560">Oxidoreductase</keyword>
<evidence type="ECO:0000259" key="5">
    <source>
        <dbReference type="Pfam" id="PF00389"/>
    </source>
</evidence>
<gene>
    <name evidence="7" type="ORF">E1757_11075</name>
</gene>
<protein>
    <submittedName>
        <fullName evidence="7">Hydroxyacid dehydrogenase</fullName>
    </submittedName>
</protein>
<evidence type="ECO:0000313" key="7">
    <source>
        <dbReference type="EMBL" id="TDF98045.1"/>
    </source>
</evidence>
<dbReference type="AlphaFoldDB" id="A0A4R5KSQ1"/>
<evidence type="ECO:0000256" key="3">
    <source>
        <dbReference type="ARBA" id="ARBA00023027"/>
    </source>
</evidence>
<keyword evidence="3" id="KW-0520">NAD</keyword>
<organism evidence="7 8">
    <name type="scientific">Paenibacillus piri</name>
    <dbReference type="NCBI Taxonomy" id="2547395"/>
    <lineage>
        <taxon>Bacteria</taxon>
        <taxon>Bacillati</taxon>
        <taxon>Bacillota</taxon>
        <taxon>Bacilli</taxon>
        <taxon>Bacillales</taxon>
        <taxon>Paenibacillaceae</taxon>
        <taxon>Paenibacillus</taxon>
    </lineage>
</organism>
<feature type="domain" description="D-isomer specific 2-hydroxyacid dehydrogenase NAD-binding" evidence="6">
    <location>
        <begin position="109"/>
        <end position="284"/>
    </location>
</feature>
<dbReference type="Pfam" id="PF00389">
    <property type="entry name" value="2-Hacid_dh"/>
    <property type="match status" value="1"/>
</dbReference>
<reference evidence="7 8" key="1">
    <citation type="submission" date="2019-03" db="EMBL/GenBank/DDBJ databases">
        <title>This is whole genome sequence of Paenibacillus sp MS74 strain.</title>
        <authorList>
            <person name="Trinh H.N."/>
        </authorList>
    </citation>
    <scope>NUCLEOTIDE SEQUENCE [LARGE SCALE GENOMIC DNA]</scope>
    <source>
        <strain evidence="7 8">MS74</strain>
    </source>
</reference>
<dbReference type="OrthoDB" id="9805416at2"/>
<dbReference type="RefSeq" id="WP_133227760.1">
    <property type="nucleotide sequence ID" value="NZ_SMRT01000004.1"/>
</dbReference>
<dbReference type="InterPro" id="IPR050418">
    <property type="entry name" value="D-iso_2-hydroxyacid_DH_PdxB"/>
</dbReference>
<dbReference type="InterPro" id="IPR006139">
    <property type="entry name" value="D-isomer_2_OHA_DH_cat_dom"/>
</dbReference>
<dbReference type="PROSITE" id="PS00671">
    <property type="entry name" value="D_2_HYDROXYACID_DH_3"/>
    <property type="match status" value="1"/>
</dbReference>
<dbReference type="SUPFAM" id="SSF52283">
    <property type="entry name" value="Formate/glycerate dehydrogenase catalytic domain-like"/>
    <property type="match status" value="1"/>
</dbReference>
<dbReference type="CDD" id="cd12173">
    <property type="entry name" value="PGDH_4"/>
    <property type="match status" value="1"/>
</dbReference>
<evidence type="ECO:0000256" key="4">
    <source>
        <dbReference type="RuleBase" id="RU003719"/>
    </source>
</evidence>
<feature type="domain" description="D-isomer specific 2-hydroxyacid dehydrogenase catalytic" evidence="5">
    <location>
        <begin position="10"/>
        <end position="316"/>
    </location>
</feature>
<dbReference type="Proteomes" id="UP000295636">
    <property type="component" value="Unassembled WGS sequence"/>
</dbReference>
<proteinExistence type="inferred from homology"/>
<dbReference type="PANTHER" id="PTHR43761:SF1">
    <property type="entry name" value="D-ISOMER SPECIFIC 2-HYDROXYACID DEHYDROGENASE CATALYTIC DOMAIN-CONTAINING PROTEIN-RELATED"/>
    <property type="match status" value="1"/>
</dbReference>